<name>A0ABS2SUW6_9BACI</name>
<reference evidence="2" key="1">
    <citation type="submission" date="2021-01" db="EMBL/GenBank/DDBJ databases">
        <title>Genomic Encyclopedia of Type Strains, Phase IV (KMG-IV): sequencing the most valuable type-strain genomes for metagenomic binning, comparative biology and taxonomic classification.</title>
        <authorList>
            <person name="Goeker M."/>
        </authorList>
    </citation>
    <scope>NUCLEOTIDE SEQUENCE</scope>
    <source>
        <strain evidence="2">DSM 21943</strain>
    </source>
</reference>
<dbReference type="GO" id="GO:0008889">
    <property type="term" value="F:glycerophosphodiester phosphodiesterase activity"/>
    <property type="evidence" value="ECO:0007669"/>
    <property type="project" value="UniProtKB-EC"/>
</dbReference>
<dbReference type="RefSeq" id="WP_367617800.1">
    <property type="nucleotide sequence ID" value="NZ_JAFBCV010000007.1"/>
</dbReference>
<evidence type="ECO:0000259" key="1">
    <source>
        <dbReference type="PROSITE" id="PS51704"/>
    </source>
</evidence>
<dbReference type="PANTHER" id="PTHR46211:SF1">
    <property type="entry name" value="GLYCEROPHOSPHODIESTER PHOSPHODIESTERASE, CYTOPLASMIC"/>
    <property type="match status" value="1"/>
</dbReference>
<evidence type="ECO:0000313" key="2">
    <source>
        <dbReference type="EMBL" id="MBM7839279.1"/>
    </source>
</evidence>
<evidence type="ECO:0000313" key="3">
    <source>
        <dbReference type="Proteomes" id="UP001179280"/>
    </source>
</evidence>
<feature type="domain" description="GP-PDE" evidence="1">
    <location>
        <begin position="2"/>
        <end position="240"/>
    </location>
</feature>
<keyword evidence="2" id="KW-0378">Hydrolase</keyword>
<dbReference type="PANTHER" id="PTHR46211">
    <property type="entry name" value="GLYCEROPHOSPHORYL DIESTER PHOSPHODIESTERASE"/>
    <property type="match status" value="1"/>
</dbReference>
<dbReference type="Proteomes" id="UP001179280">
    <property type="component" value="Unassembled WGS sequence"/>
</dbReference>
<dbReference type="EC" id="3.1.4.46" evidence="2"/>
<dbReference type="InterPro" id="IPR030395">
    <property type="entry name" value="GP_PDE_dom"/>
</dbReference>
<comment type="caution">
    <text evidence="2">The sequence shown here is derived from an EMBL/GenBank/DDBJ whole genome shotgun (WGS) entry which is preliminary data.</text>
</comment>
<dbReference type="PROSITE" id="PS50007">
    <property type="entry name" value="PIPLC_X_DOMAIN"/>
    <property type="match status" value="1"/>
</dbReference>
<dbReference type="InterPro" id="IPR017946">
    <property type="entry name" value="PLC-like_Pdiesterase_TIM-brl"/>
</dbReference>
<proteinExistence type="predicted"/>
<dbReference type="PROSITE" id="PS51704">
    <property type="entry name" value="GP_PDE"/>
    <property type="match status" value="1"/>
</dbReference>
<accession>A0ABS2SUW6</accession>
<organism evidence="2 3">
    <name type="scientific">Shouchella xiaoxiensis</name>
    <dbReference type="NCBI Taxonomy" id="766895"/>
    <lineage>
        <taxon>Bacteria</taxon>
        <taxon>Bacillati</taxon>
        <taxon>Bacillota</taxon>
        <taxon>Bacilli</taxon>
        <taxon>Bacillales</taxon>
        <taxon>Bacillaceae</taxon>
        <taxon>Shouchella</taxon>
    </lineage>
</organism>
<sequence length="242" mass="26855">MTAIYGHRGAMGTHPENTLESFAEAIRAGVEGIELDVQMTSDGHIVVIHDATVDRTTNGTGSVHELTLEQVKKLDAGGKFAHKTAGHIEIPTLKEVLELITPYEIELNIELKPNLATRLGIEKAVLKEVAPFQETLKVIYSSFHLPLLIRLKEIQPEVSVALLLEQEIPYPSDYLATFELETFHLAKAIALRQSNQFQQAGLMKKVRVWTVNQESEIKELLQLGVAAIMTDFPAKAVALRNE</sequence>
<protein>
    <submittedName>
        <fullName evidence="2">Glycerophosphoryl diester phosphodiesterase</fullName>
        <ecNumber evidence="2">3.1.4.46</ecNumber>
    </submittedName>
</protein>
<dbReference type="Gene3D" id="3.20.20.190">
    <property type="entry name" value="Phosphatidylinositol (PI) phosphodiesterase"/>
    <property type="match status" value="1"/>
</dbReference>
<gene>
    <name evidence="2" type="ORF">JOC54_002550</name>
</gene>
<dbReference type="EMBL" id="JAFBCV010000007">
    <property type="protein sequence ID" value="MBM7839279.1"/>
    <property type="molecule type" value="Genomic_DNA"/>
</dbReference>
<keyword evidence="3" id="KW-1185">Reference proteome</keyword>
<dbReference type="SUPFAM" id="SSF51695">
    <property type="entry name" value="PLC-like phosphodiesterases"/>
    <property type="match status" value="1"/>
</dbReference>
<dbReference type="Pfam" id="PF03009">
    <property type="entry name" value="GDPD"/>
    <property type="match status" value="1"/>
</dbReference>